<comment type="caution">
    <text evidence="1">The sequence shown here is derived from an EMBL/GenBank/DDBJ whole genome shotgun (WGS) entry which is preliminary data.</text>
</comment>
<keyword evidence="2" id="KW-1185">Reference proteome</keyword>
<name>A0ABW9YXS1_9HYPH</name>
<accession>A0ABW9YXS1</accession>
<evidence type="ECO:0008006" key="3">
    <source>
        <dbReference type="Google" id="ProtNLM"/>
    </source>
</evidence>
<gene>
    <name evidence="1" type="ORF">GR303_12235</name>
</gene>
<organism evidence="1 2">
    <name type="scientific">Microvirga arsenatis</name>
    <dbReference type="NCBI Taxonomy" id="2692265"/>
    <lineage>
        <taxon>Bacteria</taxon>
        <taxon>Pseudomonadati</taxon>
        <taxon>Pseudomonadota</taxon>
        <taxon>Alphaproteobacteria</taxon>
        <taxon>Hyphomicrobiales</taxon>
        <taxon>Methylobacteriaceae</taxon>
        <taxon>Microvirga</taxon>
    </lineage>
</organism>
<evidence type="ECO:0000313" key="1">
    <source>
        <dbReference type="EMBL" id="NBJ25117.1"/>
    </source>
</evidence>
<protein>
    <recommendedName>
        <fullName evidence="3">DUF1843 domain-containing protein</fullName>
    </recommendedName>
</protein>
<proteinExistence type="predicted"/>
<evidence type="ECO:0000313" key="2">
    <source>
        <dbReference type="Proteomes" id="UP000818323"/>
    </source>
</evidence>
<sequence length="91" mass="9812">MGEAKQRMKLAAPSGAHKAFHADFADLMKKHLADEPAEIVLAIAAYAVGQIIAMQDQRRITPRMAMEIVSRNIEAGNAHAIQSLDSTEGNA</sequence>
<reference evidence="1 2" key="1">
    <citation type="submission" date="2020-01" db="EMBL/GenBank/DDBJ databases">
        <title>Microvirga sp. nov., an arsenate reduction bacterium isolated from Tibet hotspring sediments.</title>
        <authorList>
            <person name="Yuan C.-G."/>
        </authorList>
    </citation>
    <scope>NUCLEOTIDE SEQUENCE [LARGE SCALE GENOMIC DNA]</scope>
    <source>
        <strain evidence="1 2">SYSU G3D203</strain>
    </source>
</reference>
<dbReference type="RefSeq" id="WP_161725867.1">
    <property type="nucleotide sequence ID" value="NZ_JAAAXI010000025.1"/>
</dbReference>
<dbReference type="Proteomes" id="UP000818323">
    <property type="component" value="Unassembled WGS sequence"/>
</dbReference>
<dbReference type="EMBL" id="JAAAXJ010000005">
    <property type="protein sequence ID" value="NBJ25117.1"/>
    <property type="molecule type" value="Genomic_DNA"/>
</dbReference>